<organism evidence="2 3">
    <name type="scientific">Oedothorax gibbosus</name>
    <dbReference type="NCBI Taxonomy" id="931172"/>
    <lineage>
        <taxon>Eukaryota</taxon>
        <taxon>Metazoa</taxon>
        <taxon>Ecdysozoa</taxon>
        <taxon>Arthropoda</taxon>
        <taxon>Chelicerata</taxon>
        <taxon>Arachnida</taxon>
        <taxon>Araneae</taxon>
        <taxon>Araneomorphae</taxon>
        <taxon>Entelegynae</taxon>
        <taxon>Araneoidea</taxon>
        <taxon>Linyphiidae</taxon>
        <taxon>Erigoninae</taxon>
        <taxon>Oedothorax</taxon>
    </lineage>
</organism>
<sequence length="88" mass="9666">MRRMNGSSHHHPAAGHSGNPLGRRVGGRHGDGPGWKRTWDIRSARPIGPLCAAAAGSDRKRRRLGERNRRQTQIRNSHPFLGSSLSKG</sequence>
<name>A0AAV6U1E2_9ARAC</name>
<accession>A0AAV6U1E2</accession>
<evidence type="ECO:0000313" key="3">
    <source>
        <dbReference type="Proteomes" id="UP000827092"/>
    </source>
</evidence>
<feature type="compositionally biased region" description="Basic residues" evidence="1">
    <location>
        <begin position="1"/>
        <end position="13"/>
    </location>
</feature>
<reference evidence="2 3" key="1">
    <citation type="journal article" date="2022" name="Nat. Ecol. Evol.">
        <title>A masculinizing supergene underlies an exaggerated male reproductive morph in a spider.</title>
        <authorList>
            <person name="Hendrickx F."/>
            <person name="De Corte Z."/>
            <person name="Sonet G."/>
            <person name="Van Belleghem S.M."/>
            <person name="Kostlbacher S."/>
            <person name="Vangestel C."/>
        </authorList>
    </citation>
    <scope>NUCLEOTIDE SEQUENCE [LARGE SCALE GENOMIC DNA]</scope>
    <source>
        <strain evidence="2">W744_W776</strain>
    </source>
</reference>
<dbReference type="AlphaFoldDB" id="A0AAV6U1E2"/>
<evidence type="ECO:0000256" key="1">
    <source>
        <dbReference type="SAM" id="MobiDB-lite"/>
    </source>
</evidence>
<evidence type="ECO:0000313" key="2">
    <source>
        <dbReference type="EMBL" id="KAG8178282.1"/>
    </source>
</evidence>
<dbReference type="EMBL" id="JAFNEN010000705">
    <property type="protein sequence ID" value="KAG8178282.1"/>
    <property type="molecule type" value="Genomic_DNA"/>
</dbReference>
<dbReference type="Proteomes" id="UP000827092">
    <property type="component" value="Unassembled WGS sequence"/>
</dbReference>
<proteinExistence type="predicted"/>
<protein>
    <submittedName>
        <fullName evidence="2">Uncharacterized protein</fullName>
    </submittedName>
</protein>
<comment type="caution">
    <text evidence="2">The sequence shown here is derived from an EMBL/GenBank/DDBJ whole genome shotgun (WGS) entry which is preliminary data.</text>
</comment>
<keyword evidence="3" id="KW-1185">Reference proteome</keyword>
<gene>
    <name evidence="2" type="ORF">JTE90_001318</name>
</gene>
<feature type="region of interest" description="Disordered" evidence="1">
    <location>
        <begin position="1"/>
        <end position="88"/>
    </location>
</feature>